<keyword evidence="2" id="KW-1185">Reference proteome</keyword>
<evidence type="ECO:0000313" key="2">
    <source>
        <dbReference type="Proteomes" id="UP000000600"/>
    </source>
</evidence>
<dbReference type="HOGENOM" id="CLU_3243303_0_0_1"/>
<organism evidence="1 2">
    <name type="scientific">Paramecium tetraurelia</name>
    <dbReference type="NCBI Taxonomy" id="5888"/>
    <lineage>
        <taxon>Eukaryota</taxon>
        <taxon>Sar</taxon>
        <taxon>Alveolata</taxon>
        <taxon>Ciliophora</taxon>
        <taxon>Intramacronucleata</taxon>
        <taxon>Oligohymenophorea</taxon>
        <taxon>Peniculida</taxon>
        <taxon>Parameciidae</taxon>
        <taxon>Paramecium</taxon>
    </lineage>
</organism>
<protein>
    <submittedName>
        <fullName evidence="1">Uncharacterized protein</fullName>
    </submittedName>
</protein>
<dbReference type="InParanoid" id="A0EA30"/>
<dbReference type="RefSeq" id="XP_052287166.1">
    <property type="nucleotide sequence ID" value="XM_052431190.1"/>
</dbReference>
<proteinExistence type="predicted"/>
<dbReference type="AlphaFoldDB" id="A0EA30"/>
<accession>A0EA30</accession>
<gene>
    <name evidence="1" type="ORF">GSPATT00024879001</name>
</gene>
<evidence type="ECO:0000313" key="1">
    <source>
        <dbReference type="EMBL" id="CAK92147.1"/>
    </source>
</evidence>
<sequence>MEKIKLINRQKIQTQQRVLAIEIHSLFKNYSISSILLQVQLIS</sequence>
<dbReference type="GeneID" id="76803726"/>
<reference evidence="1 2" key="1">
    <citation type="journal article" date="2006" name="Nature">
        <title>Global trends of whole-genome duplications revealed by the ciliate Paramecium tetraurelia.</title>
        <authorList>
            <consortium name="Genoscope"/>
            <person name="Aury J.-M."/>
            <person name="Jaillon O."/>
            <person name="Duret L."/>
            <person name="Noel B."/>
            <person name="Jubin C."/>
            <person name="Porcel B.M."/>
            <person name="Segurens B."/>
            <person name="Daubin V."/>
            <person name="Anthouard V."/>
            <person name="Aiach N."/>
            <person name="Arnaiz O."/>
            <person name="Billaut A."/>
            <person name="Beisson J."/>
            <person name="Blanc I."/>
            <person name="Bouhouche K."/>
            <person name="Camara F."/>
            <person name="Duharcourt S."/>
            <person name="Guigo R."/>
            <person name="Gogendeau D."/>
            <person name="Katinka M."/>
            <person name="Keller A.-M."/>
            <person name="Kissmehl R."/>
            <person name="Klotz C."/>
            <person name="Koll F."/>
            <person name="Le Moue A."/>
            <person name="Lepere C."/>
            <person name="Malinsky S."/>
            <person name="Nowacki M."/>
            <person name="Nowak J.K."/>
            <person name="Plattner H."/>
            <person name="Poulain J."/>
            <person name="Ruiz F."/>
            <person name="Serrano V."/>
            <person name="Zagulski M."/>
            <person name="Dessen P."/>
            <person name="Betermier M."/>
            <person name="Weissenbach J."/>
            <person name="Scarpelli C."/>
            <person name="Schachter V."/>
            <person name="Sperling L."/>
            <person name="Meyer E."/>
            <person name="Cohen J."/>
            <person name="Wincker P."/>
        </authorList>
    </citation>
    <scope>NUCLEOTIDE SEQUENCE [LARGE SCALE GENOMIC DNA]</scope>
    <source>
        <strain evidence="1 2">Stock d4-2</strain>
    </source>
</reference>
<dbReference type="EMBL" id="CT868666">
    <property type="protein sequence ID" value="CAK92147.1"/>
    <property type="molecule type" value="Genomic_DNA"/>
</dbReference>
<name>A0EA30_PARTE</name>
<dbReference type="Proteomes" id="UP000000600">
    <property type="component" value="Unassembled WGS sequence"/>
</dbReference>